<name>A0ACB9Z1B0_9PEZI</name>
<evidence type="ECO:0000313" key="2">
    <source>
        <dbReference type="Proteomes" id="UP001497700"/>
    </source>
</evidence>
<proteinExistence type="predicted"/>
<accession>A0ACB9Z1B0</accession>
<dbReference type="Proteomes" id="UP001497700">
    <property type="component" value="Unassembled WGS sequence"/>
</dbReference>
<comment type="caution">
    <text evidence="1">The sequence shown here is derived from an EMBL/GenBank/DDBJ whole genome shotgun (WGS) entry which is preliminary data.</text>
</comment>
<gene>
    <name evidence="1" type="ORF">F4820DRAFT_323107</name>
</gene>
<evidence type="ECO:0000313" key="1">
    <source>
        <dbReference type="EMBL" id="KAI4864854.1"/>
    </source>
</evidence>
<dbReference type="EMBL" id="MU393480">
    <property type="protein sequence ID" value="KAI4864854.1"/>
    <property type="molecule type" value="Genomic_DNA"/>
</dbReference>
<sequence>MATTLRNPFENSRLSPGSGDGNGPLELSVLTNVTLEDRILPTIRPIIRKRRTTHRKLRPIQVFMITVNATLGTGLYWRGGQILELGGPLAVIVSFLALGILSWGVMQCITELLCIWPVPGALSVFVRVFVDPELGIAVGIAYWFTYSVSFAALIAATAGEVHYWTGTTIPGLDGGVLYLLVPLILIVINCFGIEMYGSFEVATGITKLLFFAIIAITMIVFAVRGPRDPNENNNSWHDTGSYDEQAAQNWGTALFMCLSTATFAYVGVEVPAAAALEARPTRPQRTASGQAQRRNKASSIGKTIRFSSQWVSVFACAAYTLSGILVSLSVERDDCQLPLIDWLSYDRCQNQASQTNQNITVSVFTFVAESRGNGAIADAFNVFLVLTALSCANTNLYVASRTLFGLTNQIDSGPGEAWYLNVLAWFGRTNNHRVPIRAMTLSAVAFIWVPFLQLYRPSTEAGSGTTVGVDTFINILSQMGSVGVLIVWACECWAYIRYYHCIEQHQDELSNQRVQHVRRFSDDDDNDYPYISNGQPVTAYLGLAASLLILLVLNGASLWMGFYVEPFLSSYLIIIIFVGVWVGLKLCRRAKWALVDLSNPEQAIKIFRYLHGFSFAGFQDESKSEPDRGTAS</sequence>
<keyword evidence="2" id="KW-1185">Reference proteome</keyword>
<protein>
    <submittedName>
        <fullName evidence="1">Amino acid permease-domain-containing protein</fullName>
    </submittedName>
</protein>
<reference evidence="1 2" key="1">
    <citation type="journal article" date="2022" name="New Phytol.">
        <title>Ecological generalism drives hyperdiversity of secondary metabolite gene clusters in xylarialean endophytes.</title>
        <authorList>
            <person name="Franco M.E.E."/>
            <person name="Wisecaver J.H."/>
            <person name="Arnold A.E."/>
            <person name="Ju Y.M."/>
            <person name="Slot J.C."/>
            <person name="Ahrendt S."/>
            <person name="Moore L.P."/>
            <person name="Eastman K.E."/>
            <person name="Scott K."/>
            <person name="Konkel Z."/>
            <person name="Mondo S.J."/>
            <person name="Kuo A."/>
            <person name="Hayes R.D."/>
            <person name="Haridas S."/>
            <person name="Andreopoulos B."/>
            <person name="Riley R."/>
            <person name="LaButti K."/>
            <person name="Pangilinan J."/>
            <person name="Lipzen A."/>
            <person name="Amirebrahimi M."/>
            <person name="Yan J."/>
            <person name="Adam C."/>
            <person name="Keymanesh K."/>
            <person name="Ng V."/>
            <person name="Louie K."/>
            <person name="Northen T."/>
            <person name="Drula E."/>
            <person name="Henrissat B."/>
            <person name="Hsieh H.M."/>
            <person name="Youens-Clark K."/>
            <person name="Lutzoni F."/>
            <person name="Miadlikowska J."/>
            <person name="Eastwood D.C."/>
            <person name="Hamelin R.C."/>
            <person name="Grigoriev I.V."/>
            <person name="U'Ren J.M."/>
        </authorList>
    </citation>
    <scope>NUCLEOTIDE SEQUENCE [LARGE SCALE GENOMIC DNA]</scope>
    <source>
        <strain evidence="1 2">CBS 119005</strain>
    </source>
</reference>
<organism evidence="1 2">
    <name type="scientific">Hypoxylon rubiginosum</name>
    <dbReference type="NCBI Taxonomy" id="110542"/>
    <lineage>
        <taxon>Eukaryota</taxon>
        <taxon>Fungi</taxon>
        <taxon>Dikarya</taxon>
        <taxon>Ascomycota</taxon>
        <taxon>Pezizomycotina</taxon>
        <taxon>Sordariomycetes</taxon>
        <taxon>Xylariomycetidae</taxon>
        <taxon>Xylariales</taxon>
        <taxon>Hypoxylaceae</taxon>
        <taxon>Hypoxylon</taxon>
    </lineage>
</organism>